<dbReference type="eggNOG" id="COG0277">
    <property type="taxonomic scope" value="Bacteria"/>
</dbReference>
<accession>Q026P1</accession>
<dbReference type="PANTHER" id="PTHR11748:SF114">
    <property type="entry name" value="ARYL-ALCOHOL OXIDASE VANILLYL-ALCOHOL OXIDASE (AFU_ORTHOLOGUE AFUA_3G09500)-RELATED"/>
    <property type="match status" value="1"/>
</dbReference>
<dbReference type="InterPro" id="IPR016170">
    <property type="entry name" value="Cytok_DH_C_sf"/>
</dbReference>
<dbReference type="Gene3D" id="3.30.43.10">
    <property type="entry name" value="Uridine Diphospho-n-acetylenolpyruvylglucosamine Reductase, domain 2"/>
    <property type="match status" value="1"/>
</dbReference>
<proteinExistence type="predicted"/>
<dbReference type="Pfam" id="PF01565">
    <property type="entry name" value="FAD_binding_4"/>
    <property type="match status" value="1"/>
</dbReference>
<evidence type="ECO:0000313" key="4">
    <source>
        <dbReference type="EMBL" id="ABJ83028.1"/>
    </source>
</evidence>
<dbReference type="SUPFAM" id="SSF55103">
    <property type="entry name" value="FAD-linked oxidases, C-terminal domain"/>
    <property type="match status" value="1"/>
</dbReference>
<dbReference type="GO" id="GO:0008720">
    <property type="term" value="F:D-lactate dehydrogenase (NAD+) activity"/>
    <property type="evidence" value="ECO:0007669"/>
    <property type="project" value="TreeGrafter"/>
</dbReference>
<evidence type="ECO:0000256" key="1">
    <source>
        <dbReference type="ARBA" id="ARBA00022630"/>
    </source>
</evidence>
<dbReference type="PROSITE" id="PS51387">
    <property type="entry name" value="FAD_PCMH"/>
    <property type="match status" value="1"/>
</dbReference>
<evidence type="ECO:0000256" key="2">
    <source>
        <dbReference type="ARBA" id="ARBA00022827"/>
    </source>
</evidence>
<dbReference type="PANTHER" id="PTHR11748">
    <property type="entry name" value="D-LACTATE DEHYDROGENASE"/>
    <property type="match status" value="1"/>
</dbReference>
<dbReference type="InterPro" id="IPR016166">
    <property type="entry name" value="FAD-bd_PCMH"/>
</dbReference>
<dbReference type="Gene3D" id="3.30.465.10">
    <property type="match status" value="1"/>
</dbReference>
<dbReference type="EMBL" id="CP000473">
    <property type="protein sequence ID" value="ABJ83028.1"/>
    <property type="molecule type" value="Genomic_DNA"/>
</dbReference>
<dbReference type="InterPro" id="IPR016164">
    <property type="entry name" value="FAD-linked_Oxase-like_C"/>
</dbReference>
<dbReference type="HOGENOM" id="CLU_024402_1_0_0"/>
<protein>
    <submittedName>
        <fullName evidence="4">FAD linked oxidase domain protein</fullName>
    </submittedName>
</protein>
<dbReference type="InterPro" id="IPR036318">
    <property type="entry name" value="FAD-bd_PCMH-like_sf"/>
</dbReference>
<dbReference type="Gene3D" id="3.40.462.10">
    <property type="entry name" value="FAD-linked oxidases, C-terminal domain"/>
    <property type="match status" value="1"/>
</dbReference>
<dbReference type="SUPFAM" id="SSF56176">
    <property type="entry name" value="FAD-binding/transporter-associated domain-like"/>
    <property type="match status" value="1"/>
</dbReference>
<dbReference type="InParanoid" id="Q026P1"/>
<evidence type="ECO:0000259" key="3">
    <source>
        <dbReference type="PROSITE" id="PS51387"/>
    </source>
</evidence>
<dbReference type="STRING" id="234267.Acid_2038"/>
<dbReference type="InterPro" id="IPR006094">
    <property type="entry name" value="Oxid_FAD_bind_N"/>
</dbReference>
<name>Q026P1_SOLUE</name>
<dbReference type="KEGG" id="sus:Acid_2038"/>
<feature type="domain" description="FAD-binding PCMH-type" evidence="3">
    <location>
        <begin position="40"/>
        <end position="227"/>
    </location>
</feature>
<organism evidence="4">
    <name type="scientific">Solibacter usitatus (strain Ellin6076)</name>
    <dbReference type="NCBI Taxonomy" id="234267"/>
    <lineage>
        <taxon>Bacteria</taxon>
        <taxon>Pseudomonadati</taxon>
        <taxon>Acidobacteriota</taxon>
        <taxon>Terriglobia</taxon>
        <taxon>Bryobacterales</taxon>
        <taxon>Solibacteraceae</taxon>
        <taxon>Candidatus Solibacter</taxon>
    </lineage>
</organism>
<dbReference type="InterPro" id="IPR016167">
    <property type="entry name" value="FAD-bd_PCMH_sub1"/>
</dbReference>
<keyword evidence="1" id="KW-0285">Flavoprotein</keyword>
<reference evidence="4" key="1">
    <citation type="submission" date="2006-10" db="EMBL/GenBank/DDBJ databases">
        <title>Complete sequence of Solibacter usitatus Ellin6076.</title>
        <authorList>
            <consortium name="US DOE Joint Genome Institute"/>
            <person name="Copeland A."/>
            <person name="Lucas S."/>
            <person name="Lapidus A."/>
            <person name="Barry K."/>
            <person name="Detter J.C."/>
            <person name="Glavina del Rio T."/>
            <person name="Hammon N."/>
            <person name="Israni S."/>
            <person name="Dalin E."/>
            <person name="Tice H."/>
            <person name="Pitluck S."/>
            <person name="Thompson L.S."/>
            <person name="Brettin T."/>
            <person name="Bruce D."/>
            <person name="Han C."/>
            <person name="Tapia R."/>
            <person name="Gilna P."/>
            <person name="Schmutz J."/>
            <person name="Larimer F."/>
            <person name="Land M."/>
            <person name="Hauser L."/>
            <person name="Kyrpides N."/>
            <person name="Mikhailova N."/>
            <person name="Janssen P.H."/>
            <person name="Kuske C.R."/>
            <person name="Richardson P."/>
        </authorList>
    </citation>
    <scope>NUCLEOTIDE SEQUENCE</scope>
    <source>
        <strain evidence="4">Ellin6076</strain>
    </source>
</reference>
<dbReference type="InterPro" id="IPR016169">
    <property type="entry name" value="FAD-bd_PCMH_sub2"/>
</dbReference>
<dbReference type="GO" id="GO:0004458">
    <property type="term" value="F:D-lactate dehydrogenase (cytochrome) activity"/>
    <property type="evidence" value="ECO:0007669"/>
    <property type="project" value="TreeGrafter"/>
</dbReference>
<sequence>MVAMTISDPAVREWCSVVGPEHVLTAPEKLRAAERTTFATSQHIPAIIRPADRAQVQECIRIANRWGRPVYPISGGRNWGYGSKVPTADDCALLDLGRMNRIVDFDENLGYVTVEPGVTQAQLQTFLADRKSNLWMDSTGASPHCSLIGNTLERGFGHTPYGDHFAHSCALEVVLPQGDVIETGFGRFNSPHAAPLFRWGVGPVLDGLFSQSNFGVVTRMTLWLMPAPEYFQAYFFQCPGHQDLLPLIDALRPLRMNGTIRSSSHIANDYKVLSALYQYPWDRTGERTPLEAPLMETMRGELRIGAWNGSGALYGTKAQVKEARRLLRGALKGKATRLQFLDDRKLALAERFARIYQWASGWDLTRTLAVLRPVYGLMKGIPTAHPLASTYWRKRTPPPEDMDPDRDGCGLLWCSPVAPNDGRHAERIVAIASECMLRHTFEPMISITVLTDRTLSCILALEYDRDVPGEDKRAITCYLELLDLLAAQGYYSYRLSIAGMSSLGESGTYQDLLSSLKHLLDPNQILSPGRYVSRDPQPRRHSCCD</sequence>
<dbReference type="AlphaFoldDB" id="Q026P1"/>
<dbReference type="GO" id="GO:0071949">
    <property type="term" value="F:FAD binding"/>
    <property type="evidence" value="ECO:0007669"/>
    <property type="project" value="InterPro"/>
</dbReference>
<gene>
    <name evidence="4" type="ordered locus">Acid_2038</name>
</gene>
<keyword evidence="2" id="KW-0274">FAD</keyword>
<dbReference type="GO" id="GO:1903457">
    <property type="term" value="P:lactate catabolic process"/>
    <property type="evidence" value="ECO:0007669"/>
    <property type="project" value="TreeGrafter"/>
</dbReference>